<dbReference type="OrthoDB" id="9810880at2"/>
<keyword evidence="3 10" id="KW-0808">Transferase</keyword>
<sequence length="213" mass="22326">MPRFDLSLYLVLDPDQSERSGGLMETARAAISGGVTIVQLRAPQWKKRRMTEAARALRTLLAPRGIPLIIDDHADVMLASGAEGLHVGQDDLSAEDARRLIGPEKILGFSAGNLKELRGTAPELVDYYGVGPVFATRSKADAGAAIGIAGLHEVVAHAQHPCVAIGGITKENAPEVGAAGADGIAVISAICGQPDVELAARNLLQAFRSGIRH</sequence>
<evidence type="ECO:0000256" key="9">
    <source>
        <dbReference type="ARBA" id="ARBA00047883"/>
    </source>
</evidence>
<dbReference type="CDD" id="cd00564">
    <property type="entry name" value="TMP_TenI"/>
    <property type="match status" value="1"/>
</dbReference>
<evidence type="ECO:0000256" key="7">
    <source>
        <dbReference type="ARBA" id="ARBA00047334"/>
    </source>
</evidence>
<proteinExistence type="inferred from homology"/>
<feature type="binding site" evidence="10">
    <location>
        <position position="167"/>
    </location>
    <ligand>
        <name>2-[(2R,5Z)-2-carboxy-4-methylthiazol-5(2H)-ylidene]ethyl phosphate</name>
        <dbReference type="ChEBI" id="CHEBI:62899"/>
    </ligand>
</feature>
<comment type="similarity">
    <text evidence="10 11">Belongs to the thiamine-phosphate synthase family.</text>
</comment>
<dbReference type="FunFam" id="3.20.20.70:FF:000096">
    <property type="entry name" value="Thiamine-phosphate synthase"/>
    <property type="match status" value="1"/>
</dbReference>
<dbReference type="RefSeq" id="WP_152158411.1">
    <property type="nucleotide sequence ID" value="NZ_WEHX01000038.1"/>
</dbReference>
<keyword evidence="6 10" id="KW-0784">Thiamine biosynthesis</keyword>
<evidence type="ECO:0000256" key="2">
    <source>
        <dbReference type="ARBA" id="ARBA00005165"/>
    </source>
</evidence>
<protein>
    <recommendedName>
        <fullName evidence="10">Thiamine-phosphate synthase</fullName>
        <shortName evidence="10">TP synthase</shortName>
        <shortName evidence="10">TPS</shortName>
        <ecNumber evidence="10">2.5.1.3</ecNumber>
    </recommendedName>
    <alternativeName>
        <fullName evidence="10">Thiamine-phosphate pyrophosphorylase</fullName>
        <shortName evidence="10">TMP pyrophosphorylase</shortName>
        <shortName evidence="10">TMP-PPase</shortName>
    </alternativeName>
</protein>
<reference evidence="14 15" key="1">
    <citation type="submission" date="2019-10" db="EMBL/GenBank/DDBJ databases">
        <title>Genome diversity of Sutterella seckii.</title>
        <authorList>
            <person name="Chaplin A.V."/>
            <person name="Sokolova S.R."/>
            <person name="Mosin K.A."/>
            <person name="Ivanova E.L."/>
            <person name="Kochetkova T.O."/>
            <person name="Goltsov A.Y."/>
            <person name="Trofimov D.Y."/>
            <person name="Efimov B.A."/>
        </authorList>
    </citation>
    <scope>NUCLEOTIDE SEQUENCE [LARGE SCALE GENOMIC DNA]</scope>
    <source>
        <strain evidence="14 15">ASD393</strain>
    </source>
</reference>
<organism evidence="14 15">
    <name type="scientific">Sutterella seckii</name>
    <dbReference type="NCBI Taxonomy" id="1944635"/>
    <lineage>
        <taxon>Bacteria</taxon>
        <taxon>Pseudomonadati</taxon>
        <taxon>Pseudomonadota</taxon>
        <taxon>Betaproteobacteria</taxon>
        <taxon>Burkholderiales</taxon>
        <taxon>Sutterellaceae</taxon>
        <taxon>Sutterella</taxon>
    </lineage>
</organism>
<dbReference type="Gene3D" id="3.20.20.70">
    <property type="entry name" value="Aldolase class I"/>
    <property type="match status" value="1"/>
</dbReference>
<comment type="cofactor">
    <cofactor evidence="10">
        <name>Mg(2+)</name>
        <dbReference type="ChEBI" id="CHEBI:18420"/>
    </cofactor>
    <text evidence="10">Binds 1 Mg(2+) ion per subunit.</text>
</comment>
<dbReference type="InterPro" id="IPR036206">
    <property type="entry name" value="ThiamineP_synth_sf"/>
</dbReference>
<evidence type="ECO:0000256" key="8">
    <source>
        <dbReference type="ARBA" id="ARBA00047851"/>
    </source>
</evidence>
<dbReference type="InterPro" id="IPR034291">
    <property type="entry name" value="TMP_synthase"/>
</dbReference>
<dbReference type="NCBIfam" id="TIGR00693">
    <property type="entry name" value="thiE"/>
    <property type="match status" value="1"/>
</dbReference>
<evidence type="ECO:0000313" key="15">
    <source>
        <dbReference type="Proteomes" id="UP000430564"/>
    </source>
</evidence>
<evidence type="ECO:0000256" key="1">
    <source>
        <dbReference type="ARBA" id="ARBA00003814"/>
    </source>
</evidence>
<dbReference type="PANTHER" id="PTHR20857:SF15">
    <property type="entry name" value="THIAMINE-PHOSPHATE SYNTHASE"/>
    <property type="match status" value="1"/>
</dbReference>
<dbReference type="PANTHER" id="PTHR20857">
    <property type="entry name" value="THIAMINE-PHOSPHATE PYROPHOSPHORYLASE"/>
    <property type="match status" value="1"/>
</dbReference>
<feature type="binding site" evidence="10">
    <location>
        <position position="71"/>
    </location>
    <ligand>
        <name>4-amino-2-methyl-5-(diphosphooxymethyl)pyrimidine</name>
        <dbReference type="ChEBI" id="CHEBI:57841"/>
    </ligand>
</feature>
<accession>A0A6I1EPQ6</accession>
<evidence type="ECO:0000256" key="11">
    <source>
        <dbReference type="RuleBase" id="RU003826"/>
    </source>
</evidence>
<dbReference type="GO" id="GO:0005737">
    <property type="term" value="C:cytoplasm"/>
    <property type="evidence" value="ECO:0007669"/>
    <property type="project" value="TreeGrafter"/>
</dbReference>
<comment type="caution">
    <text evidence="10">Lacks conserved residue(s) required for the propagation of feature annotation.</text>
</comment>
<dbReference type="EMBL" id="WEHX01000038">
    <property type="protein sequence ID" value="KAB7659633.1"/>
    <property type="molecule type" value="Genomic_DNA"/>
</dbReference>
<gene>
    <name evidence="10 14" type="primary">thiE</name>
    <name evidence="14" type="ORF">GBM95_06740</name>
</gene>
<dbReference type="Pfam" id="PF02581">
    <property type="entry name" value="TMP-TENI"/>
    <property type="match status" value="1"/>
</dbReference>
<comment type="function">
    <text evidence="1 10">Condenses 4-methyl-5-(beta-hydroxyethyl)thiazole monophosphate (THZ-P) and 2-methyl-4-amino-5-hydroxymethyl pyrimidine pyrophosphate (HMP-PP) to form thiamine monophosphate (TMP).</text>
</comment>
<evidence type="ECO:0000256" key="3">
    <source>
        <dbReference type="ARBA" id="ARBA00022679"/>
    </source>
</evidence>
<dbReference type="EC" id="2.5.1.3" evidence="10"/>
<feature type="binding site" evidence="10">
    <location>
        <position position="72"/>
    </location>
    <ligand>
        <name>Mg(2+)</name>
        <dbReference type="ChEBI" id="CHEBI:18420"/>
    </ligand>
</feature>
<dbReference type="AlphaFoldDB" id="A0A6I1EPQ6"/>
<dbReference type="InterPro" id="IPR022998">
    <property type="entry name" value="ThiamineP_synth_TenI"/>
</dbReference>
<evidence type="ECO:0000256" key="10">
    <source>
        <dbReference type="HAMAP-Rule" id="MF_00097"/>
    </source>
</evidence>
<feature type="binding site" evidence="10">
    <location>
        <position position="139"/>
    </location>
    <ligand>
        <name>4-amino-2-methyl-5-(diphosphooxymethyl)pyrimidine</name>
        <dbReference type="ChEBI" id="CHEBI:57841"/>
    </ligand>
</feature>
<comment type="catalytic activity">
    <reaction evidence="7 10 11">
        <text>4-methyl-5-(2-phosphooxyethyl)-thiazole + 4-amino-2-methyl-5-(diphosphooxymethyl)pyrimidine + H(+) = thiamine phosphate + diphosphate</text>
        <dbReference type="Rhea" id="RHEA:22328"/>
        <dbReference type="ChEBI" id="CHEBI:15378"/>
        <dbReference type="ChEBI" id="CHEBI:33019"/>
        <dbReference type="ChEBI" id="CHEBI:37575"/>
        <dbReference type="ChEBI" id="CHEBI:57841"/>
        <dbReference type="ChEBI" id="CHEBI:58296"/>
        <dbReference type="EC" id="2.5.1.3"/>
    </reaction>
</comment>
<feature type="binding site" evidence="10">
    <location>
        <begin position="187"/>
        <end position="188"/>
    </location>
    <ligand>
        <name>2-[(2R,5Z)-2-carboxy-4-methylthiazol-5(2H)-ylidene]ethyl phosphate</name>
        <dbReference type="ChEBI" id="CHEBI:62899"/>
    </ligand>
</feature>
<feature type="binding site" evidence="10">
    <location>
        <position position="91"/>
    </location>
    <ligand>
        <name>Mg(2+)</name>
        <dbReference type="ChEBI" id="CHEBI:18420"/>
    </ligand>
</feature>
<evidence type="ECO:0000256" key="4">
    <source>
        <dbReference type="ARBA" id="ARBA00022723"/>
    </source>
</evidence>
<comment type="pathway">
    <text evidence="2 10 12">Cofactor biosynthesis; thiamine diphosphate biosynthesis; thiamine phosphate from 4-amino-2-methyl-5-diphosphomethylpyrimidine and 4-methyl-5-(2-phosphoethyl)-thiazole: step 1/1.</text>
</comment>
<evidence type="ECO:0000313" key="14">
    <source>
        <dbReference type="EMBL" id="KAB7659633.1"/>
    </source>
</evidence>
<evidence type="ECO:0000259" key="13">
    <source>
        <dbReference type="Pfam" id="PF02581"/>
    </source>
</evidence>
<evidence type="ECO:0000256" key="6">
    <source>
        <dbReference type="ARBA" id="ARBA00022977"/>
    </source>
</evidence>
<feature type="binding site" evidence="10">
    <location>
        <begin position="136"/>
        <end position="138"/>
    </location>
    <ligand>
        <name>2-[(2R,5Z)-2-carboxy-4-methylthiazol-5(2H)-ylidene]ethyl phosphate</name>
        <dbReference type="ChEBI" id="CHEBI:62899"/>
    </ligand>
</feature>
<comment type="caution">
    <text evidence="14">The sequence shown here is derived from an EMBL/GenBank/DDBJ whole genome shotgun (WGS) entry which is preliminary data.</text>
</comment>
<dbReference type="UniPathway" id="UPA00060">
    <property type="reaction ID" value="UER00141"/>
</dbReference>
<keyword evidence="5 10" id="KW-0460">Magnesium</keyword>
<evidence type="ECO:0000256" key="12">
    <source>
        <dbReference type="RuleBase" id="RU004253"/>
    </source>
</evidence>
<dbReference type="InterPro" id="IPR013785">
    <property type="entry name" value="Aldolase_TIM"/>
</dbReference>
<dbReference type="GO" id="GO:0004789">
    <property type="term" value="F:thiamine-phosphate diphosphorylase activity"/>
    <property type="evidence" value="ECO:0007669"/>
    <property type="project" value="UniProtKB-UniRule"/>
</dbReference>
<feature type="domain" description="Thiamine phosphate synthase/TenI" evidence="13">
    <location>
        <begin position="8"/>
        <end position="190"/>
    </location>
</feature>
<dbReference type="Proteomes" id="UP000430564">
    <property type="component" value="Unassembled WGS sequence"/>
</dbReference>
<feature type="binding site" evidence="10">
    <location>
        <position position="110"/>
    </location>
    <ligand>
        <name>4-amino-2-methyl-5-(diphosphooxymethyl)pyrimidine</name>
        <dbReference type="ChEBI" id="CHEBI:57841"/>
    </ligand>
</feature>
<dbReference type="HAMAP" id="MF_00097">
    <property type="entry name" value="TMP_synthase"/>
    <property type="match status" value="1"/>
</dbReference>
<dbReference type="GO" id="GO:0009229">
    <property type="term" value="P:thiamine diphosphate biosynthetic process"/>
    <property type="evidence" value="ECO:0007669"/>
    <property type="project" value="UniProtKB-UniRule"/>
</dbReference>
<dbReference type="GO" id="GO:0000287">
    <property type="term" value="F:magnesium ion binding"/>
    <property type="evidence" value="ECO:0007669"/>
    <property type="project" value="UniProtKB-UniRule"/>
</dbReference>
<comment type="catalytic activity">
    <reaction evidence="8 10 11">
        <text>2-(2-carboxy-4-methylthiazol-5-yl)ethyl phosphate + 4-amino-2-methyl-5-(diphosphooxymethyl)pyrimidine + 2 H(+) = thiamine phosphate + CO2 + diphosphate</text>
        <dbReference type="Rhea" id="RHEA:47848"/>
        <dbReference type="ChEBI" id="CHEBI:15378"/>
        <dbReference type="ChEBI" id="CHEBI:16526"/>
        <dbReference type="ChEBI" id="CHEBI:33019"/>
        <dbReference type="ChEBI" id="CHEBI:37575"/>
        <dbReference type="ChEBI" id="CHEBI:57841"/>
        <dbReference type="ChEBI" id="CHEBI:62890"/>
        <dbReference type="EC" id="2.5.1.3"/>
    </reaction>
</comment>
<comment type="catalytic activity">
    <reaction evidence="9 10 11">
        <text>2-[(2R,5Z)-2-carboxy-4-methylthiazol-5(2H)-ylidene]ethyl phosphate + 4-amino-2-methyl-5-(diphosphooxymethyl)pyrimidine + 2 H(+) = thiamine phosphate + CO2 + diphosphate</text>
        <dbReference type="Rhea" id="RHEA:47844"/>
        <dbReference type="ChEBI" id="CHEBI:15378"/>
        <dbReference type="ChEBI" id="CHEBI:16526"/>
        <dbReference type="ChEBI" id="CHEBI:33019"/>
        <dbReference type="ChEBI" id="CHEBI:37575"/>
        <dbReference type="ChEBI" id="CHEBI:57841"/>
        <dbReference type="ChEBI" id="CHEBI:62899"/>
        <dbReference type="EC" id="2.5.1.3"/>
    </reaction>
</comment>
<evidence type="ECO:0000256" key="5">
    <source>
        <dbReference type="ARBA" id="ARBA00022842"/>
    </source>
</evidence>
<keyword evidence="4 10" id="KW-0479">Metal-binding</keyword>
<dbReference type="SUPFAM" id="SSF51391">
    <property type="entry name" value="Thiamin phosphate synthase"/>
    <property type="match status" value="1"/>
</dbReference>
<name>A0A6I1EPQ6_9BURK</name>
<dbReference type="GO" id="GO:0009228">
    <property type="term" value="P:thiamine biosynthetic process"/>
    <property type="evidence" value="ECO:0007669"/>
    <property type="project" value="UniProtKB-KW"/>
</dbReference>